<comment type="caution">
    <text evidence="1">The sequence shown here is derived from an EMBL/GenBank/DDBJ whole genome shotgun (WGS) entry which is preliminary data.</text>
</comment>
<sequence>MRIAVRSNFGYHNTPEKKSLKIGDLPTVDNALKLQTVGKAIQYYCPICHCVTDHNELNCPDSSKGMGMACSICGEPCEIEEHRLKWKLKLKFCFRCGVTCNHWSKDCPDPYYDDDSTFGDLNEEWH</sequence>
<proteinExistence type="predicted"/>
<dbReference type="AlphaFoldDB" id="A0AAD8GPB5"/>
<gene>
    <name evidence="1" type="ORF">POM88_053713</name>
</gene>
<reference evidence="1" key="2">
    <citation type="submission" date="2023-05" db="EMBL/GenBank/DDBJ databases">
        <authorList>
            <person name="Schelkunov M.I."/>
        </authorList>
    </citation>
    <scope>NUCLEOTIDE SEQUENCE</scope>
    <source>
        <strain evidence="1">Hsosn_3</strain>
        <tissue evidence="1">Leaf</tissue>
    </source>
</reference>
<evidence type="ECO:0000313" key="2">
    <source>
        <dbReference type="Proteomes" id="UP001237642"/>
    </source>
</evidence>
<keyword evidence="2" id="KW-1185">Reference proteome</keyword>
<reference evidence="1" key="1">
    <citation type="submission" date="2023-02" db="EMBL/GenBank/DDBJ databases">
        <title>Genome of toxic invasive species Heracleum sosnowskyi carries increased number of genes despite the absence of recent whole-genome duplications.</title>
        <authorList>
            <person name="Schelkunov M."/>
            <person name="Shtratnikova V."/>
            <person name="Makarenko M."/>
            <person name="Klepikova A."/>
            <person name="Omelchenko D."/>
            <person name="Novikova G."/>
            <person name="Obukhova E."/>
            <person name="Bogdanov V."/>
            <person name="Penin A."/>
            <person name="Logacheva M."/>
        </authorList>
    </citation>
    <scope>NUCLEOTIDE SEQUENCE</scope>
    <source>
        <strain evidence="1">Hsosn_3</strain>
        <tissue evidence="1">Leaf</tissue>
    </source>
</reference>
<protein>
    <submittedName>
        <fullName evidence="1">Uncharacterized protein</fullName>
    </submittedName>
</protein>
<evidence type="ECO:0000313" key="1">
    <source>
        <dbReference type="EMBL" id="KAK1351999.1"/>
    </source>
</evidence>
<organism evidence="1 2">
    <name type="scientific">Heracleum sosnowskyi</name>
    <dbReference type="NCBI Taxonomy" id="360622"/>
    <lineage>
        <taxon>Eukaryota</taxon>
        <taxon>Viridiplantae</taxon>
        <taxon>Streptophyta</taxon>
        <taxon>Embryophyta</taxon>
        <taxon>Tracheophyta</taxon>
        <taxon>Spermatophyta</taxon>
        <taxon>Magnoliopsida</taxon>
        <taxon>eudicotyledons</taxon>
        <taxon>Gunneridae</taxon>
        <taxon>Pentapetalae</taxon>
        <taxon>asterids</taxon>
        <taxon>campanulids</taxon>
        <taxon>Apiales</taxon>
        <taxon>Apiaceae</taxon>
        <taxon>Apioideae</taxon>
        <taxon>apioid superclade</taxon>
        <taxon>Tordylieae</taxon>
        <taxon>Tordyliinae</taxon>
        <taxon>Heracleum</taxon>
    </lineage>
</organism>
<accession>A0AAD8GPB5</accession>
<dbReference type="EMBL" id="JAUIZM010000020">
    <property type="protein sequence ID" value="KAK1351999.1"/>
    <property type="molecule type" value="Genomic_DNA"/>
</dbReference>
<name>A0AAD8GPB5_9APIA</name>
<dbReference type="Proteomes" id="UP001237642">
    <property type="component" value="Unassembled WGS sequence"/>
</dbReference>